<dbReference type="GO" id="GO:0016491">
    <property type="term" value="F:oxidoreductase activity"/>
    <property type="evidence" value="ECO:0007669"/>
    <property type="project" value="UniProtKB-KW"/>
</dbReference>
<keyword evidence="6" id="KW-1185">Reference proteome</keyword>
<evidence type="ECO:0000256" key="2">
    <source>
        <dbReference type="ARBA" id="ARBA00022857"/>
    </source>
</evidence>
<dbReference type="PRINTS" id="PR00081">
    <property type="entry name" value="GDHRDH"/>
</dbReference>
<dbReference type="PRINTS" id="PR00080">
    <property type="entry name" value="SDRFAMILY"/>
</dbReference>
<gene>
    <name evidence="5" type="ORF">PPL_04543</name>
</gene>
<evidence type="ECO:0000256" key="4">
    <source>
        <dbReference type="RuleBase" id="RU000363"/>
    </source>
</evidence>
<dbReference type="Proteomes" id="UP000001396">
    <property type="component" value="Unassembled WGS sequence"/>
</dbReference>
<dbReference type="InterPro" id="IPR036291">
    <property type="entry name" value="NAD(P)-bd_dom_sf"/>
</dbReference>
<evidence type="ECO:0000313" key="6">
    <source>
        <dbReference type="Proteomes" id="UP000001396"/>
    </source>
</evidence>
<dbReference type="PANTHER" id="PTHR43963:SF6">
    <property type="entry name" value="CHAIN DEHYDROGENASE FAMILY PROTEIN, PUTATIVE (AFU_ORTHOLOGUE AFUA_3G15350)-RELATED"/>
    <property type="match status" value="1"/>
</dbReference>
<proteinExistence type="inferred from homology"/>
<organism evidence="5 6">
    <name type="scientific">Heterostelium pallidum (strain ATCC 26659 / Pp 5 / PN500)</name>
    <name type="common">Cellular slime mold</name>
    <name type="synonym">Polysphondylium pallidum</name>
    <dbReference type="NCBI Taxonomy" id="670386"/>
    <lineage>
        <taxon>Eukaryota</taxon>
        <taxon>Amoebozoa</taxon>
        <taxon>Evosea</taxon>
        <taxon>Eumycetozoa</taxon>
        <taxon>Dictyostelia</taxon>
        <taxon>Acytosteliales</taxon>
        <taxon>Acytosteliaceae</taxon>
        <taxon>Heterostelium</taxon>
    </lineage>
</organism>
<dbReference type="EMBL" id="ADBJ01000018">
    <property type="protein sequence ID" value="EFA82848.1"/>
    <property type="molecule type" value="Genomic_DNA"/>
</dbReference>
<dbReference type="GeneID" id="31360030"/>
<dbReference type="STRING" id="670386.D3B7V5"/>
<evidence type="ECO:0000313" key="5">
    <source>
        <dbReference type="EMBL" id="EFA82848.1"/>
    </source>
</evidence>
<sequence length="265" mass="28896">MTSKIALVTGSNQGIGFWIAKKLALNSIKVIVAARDSTRGEAAVKELEAETKQSLDFVQLDISDHESVKNAAHAIQTKYGQIDILVNNAAIAINRDFSHELFKTTFAPNYFGTLDVIDNFLPLIKKNGVIVNVSSQAGALNILSSEDLKKQFSKEDITEQELKQLLSEYDAAILDGTYKEKGWPTTAYGASKLFLTAHSRALAHQDRLKSNGITIFACCPGWCKTNMAGFEKPPRTAEQGSEKAVELALGKVPNAISGHFYTSTN</sequence>
<comment type="caution">
    <text evidence="5">The sequence shown here is derived from an EMBL/GenBank/DDBJ whole genome shotgun (WGS) entry which is preliminary data.</text>
</comment>
<dbReference type="AlphaFoldDB" id="D3B7V5"/>
<evidence type="ECO:0000256" key="1">
    <source>
        <dbReference type="ARBA" id="ARBA00006484"/>
    </source>
</evidence>
<keyword evidence="2" id="KW-0521">NADP</keyword>
<dbReference type="SUPFAM" id="SSF51735">
    <property type="entry name" value="NAD(P)-binding Rossmann-fold domains"/>
    <property type="match status" value="1"/>
</dbReference>
<name>D3B7V5_HETP5</name>
<dbReference type="Pfam" id="PF00106">
    <property type="entry name" value="adh_short"/>
    <property type="match status" value="1"/>
</dbReference>
<accession>D3B7V5</accession>
<dbReference type="PANTHER" id="PTHR43963">
    <property type="entry name" value="CARBONYL REDUCTASE 1-RELATED"/>
    <property type="match status" value="1"/>
</dbReference>
<evidence type="ECO:0000256" key="3">
    <source>
        <dbReference type="ARBA" id="ARBA00023002"/>
    </source>
</evidence>
<comment type="similarity">
    <text evidence="1 4">Belongs to the short-chain dehydrogenases/reductases (SDR) family.</text>
</comment>
<dbReference type="Gene3D" id="3.40.50.720">
    <property type="entry name" value="NAD(P)-binding Rossmann-like Domain"/>
    <property type="match status" value="1"/>
</dbReference>
<keyword evidence="3" id="KW-0560">Oxidoreductase</keyword>
<dbReference type="InterPro" id="IPR002347">
    <property type="entry name" value="SDR_fam"/>
</dbReference>
<protein>
    <recommendedName>
        <fullName evidence="7">Carbonyl reductase</fullName>
    </recommendedName>
</protein>
<reference evidence="5 6" key="1">
    <citation type="journal article" date="2011" name="Genome Res.">
        <title>Phylogeny-wide analysis of social amoeba genomes highlights ancient origins for complex intercellular communication.</title>
        <authorList>
            <person name="Heidel A.J."/>
            <person name="Lawal H.M."/>
            <person name="Felder M."/>
            <person name="Schilde C."/>
            <person name="Helps N.R."/>
            <person name="Tunggal B."/>
            <person name="Rivero F."/>
            <person name="John U."/>
            <person name="Schleicher M."/>
            <person name="Eichinger L."/>
            <person name="Platzer M."/>
            <person name="Noegel A.A."/>
            <person name="Schaap P."/>
            <person name="Gloeckner G."/>
        </authorList>
    </citation>
    <scope>NUCLEOTIDE SEQUENCE [LARGE SCALE GENOMIC DNA]</scope>
    <source>
        <strain evidence="6">ATCC 26659 / Pp 5 / PN500</strain>
    </source>
</reference>
<evidence type="ECO:0008006" key="7">
    <source>
        <dbReference type="Google" id="ProtNLM"/>
    </source>
</evidence>
<dbReference type="OMA" id="QKKFRCE"/>
<dbReference type="RefSeq" id="XP_020434965.1">
    <property type="nucleotide sequence ID" value="XM_020575445.1"/>
</dbReference>
<dbReference type="InParanoid" id="D3B7V5"/>